<protein>
    <recommendedName>
        <fullName evidence="11">White collar 1 protein</fullName>
    </recommendedName>
</protein>
<evidence type="ECO:0008006" key="11">
    <source>
        <dbReference type="Google" id="ProtNLM"/>
    </source>
</evidence>
<dbReference type="InterPro" id="IPR013655">
    <property type="entry name" value="PAS_fold_3"/>
</dbReference>
<dbReference type="PANTHER" id="PTHR47429">
    <property type="entry name" value="PROTEIN TWIN LOV 1"/>
    <property type="match status" value="1"/>
</dbReference>
<evidence type="ECO:0000313" key="10">
    <source>
        <dbReference type="Proteomes" id="UP001479436"/>
    </source>
</evidence>
<keyword evidence="1" id="KW-0285">Flavoprotein</keyword>
<dbReference type="Pfam" id="PF08447">
    <property type="entry name" value="PAS_3"/>
    <property type="match status" value="1"/>
</dbReference>
<dbReference type="PANTHER" id="PTHR47429:SF7">
    <property type="entry name" value="GATA-FACTOR"/>
    <property type="match status" value="1"/>
</dbReference>
<gene>
    <name evidence="9" type="ORF">K7432_005072</name>
</gene>
<evidence type="ECO:0000256" key="2">
    <source>
        <dbReference type="ARBA" id="ARBA00022643"/>
    </source>
</evidence>
<dbReference type="SUPFAM" id="SSF55785">
    <property type="entry name" value="PYP-like sensor domain (PAS domain)"/>
    <property type="match status" value="3"/>
</dbReference>
<feature type="domain" description="PAS" evidence="7">
    <location>
        <begin position="374"/>
        <end position="437"/>
    </location>
</feature>
<dbReference type="EMBL" id="JASJQH010007065">
    <property type="protein sequence ID" value="KAK9719018.1"/>
    <property type="molecule type" value="Genomic_DNA"/>
</dbReference>
<dbReference type="Gene3D" id="3.30.50.10">
    <property type="entry name" value="Erythroid Transcription Factor GATA-1, subunit A"/>
    <property type="match status" value="1"/>
</dbReference>
<keyword evidence="4" id="KW-0862">Zinc</keyword>
<dbReference type="Pfam" id="PF13426">
    <property type="entry name" value="PAS_9"/>
    <property type="match status" value="2"/>
</dbReference>
<evidence type="ECO:0000256" key="4">
    <source>
        <dbReference type="PROSITE-ProRule" id="PRU00094"/>
    </source>
</evidence>
<evidence type="ECO:0000313" key="9">
    <source>
        <dbReference type="EMBL" id="KAK9719018.1"/>
    </source>
</evidence>
<accession>A0ABR2W3P1</accession>
<dbReference type="InterPro" id="IPR000014">
    <property type="entry name" value="PAS"/>
</dbReference>
<dbReference type="InterPro" id="IPR013088">
    <property type="entry name" value="Znf_NHR/GATA"/>
</dbReference>
<evidence type="ECO:0000256" key="1">
    <source>
        <dbReference type="ARBA" id="ARBA00022630"/>
    </source>
</evidence>
<dbReference type="SMART" id="SM00401">
    <property type="entry name" value="ZnF_GATA"/>
    <property type="match status" value="1"/>
</dbReference>
<evidence type="ECO:0000259" key="8">
    <source>
        <dbReference type="PROSITE" id="PS50114"/>
    </source>
</evidence>
<dbReference type="SMART" id="SM00091">
    <property type="entry name" value="PAS"/>
    <property type="match status" value="3"/>
</dbReference>
<sequence>MSNNSQHFNELMFPFISANSVSNNDYHQETQDSVTNGEVFSQPLADLPTQPIISNSRTTSVPLVPSFRIVSPAETNNTKDTLNDINTSQSTDCVVESELEMGLQLDTEADLSLLNLGIPSSLEYSSQDQPSDTLCESDLLGFSGLYSTTGFDMITILSKIASRPNPQIEIGPVDMSCAFVVSDARQYDFPIVYATQSFEMLTGYQYHETVGRNCRFLQAPDGQVTLGSRRRYTDNNTIHSMKNHILQGKEVQVSLVNYKKGGQPFVNLLTIIPISLHDDEVTHFVGFQVDVVEQPHQILGKIREGTYIENFPTISNPIQEILSTVLEASPQEFCRSIVPAISNEWPISNEAYKILGVSKTIDQDVAMQMWNSILLEESDDFIHVLSLKGIFLYCSPSCEDILEYSAQELVGTSLSDLCEPSDLVPVLRELKEAPQGTISMIYRIKRKRSGYMWFEAQGRLYLDKCKSRKYAILTGRARPVYHLSREAIEICGGFTEKEFWCKLYIDGMILFCTSTCQEILGHVPSELEGTSFYQLVRSDRTTALTRAFQQAEKGVAVKLIHNLKNKKGEYISVVSIFYPGTAVRTGSPSFILSQTREYDCSDENSDSSNDSTAPSPLTNQITASEDNAFSVLNLEHTTNWQYELHQLKMTNRHLREELDTLLNANRRRKKRHLPVYNCCTWCQRKDSPEWRRGPLGPRTLCNPCGIKYAKSLQSDRSKVNESSTS</sequence>
<evidence type="ECO:0000259" key="7">
    <source>
        <dbReference type="PROSITE" id="PS50112"/>
    </source>
</evidence>
<comment type="caution">
    <text evidence="9">The sequence shown here is derived from an EMBL/GenBank/DDBJ whole genome shotgun (WGS) entry which is preliminary data.</text>
</comment>
<feature type="region of interest" description="Disordered" evidence="6">
    <location>
        <begin position="599"/>
        <end position="619"/>
    </location>
</feature>
<evidence type="ECO:0000256" key="6">
    <source>
        <dbReference type="SAM" id="MobiDB-lite"/>
    </source>
</evidence>
<keyword evidence="3" id="KW-0157">Chromophore</keyword>
<dbReference type="Proteomes" id="UP001479436">
    <property type="component" value="Unassembled WGS sequence"/>
</dbReference>
<organism evidence="9 10">
    <name type="scientific">Basidiobolus ranarum</name>
    <dbReference type="NCBI Taxonomy" id="34480"/>
    <lineage>
        <taxon>Eukaryota</taxon>
        <taxon>Fungi</taxon>
        <taxon>Fungi incertae sedis</taxon>
        <taxon>Zoopagomycota</taxon>
        <taxon>Entomophthoromycotina</taxon>
        <taxon>Basidiobolomycetes</taxon>
        <taxon>Basidiobolales</taxon>
        <taxon>Basidiobolaceae</taxon>
        <taxon>Basidiobolus</taxon>
    </lineage>
</organism>
<keyword evidence="5" id="KW-0175">Coiled coil</keyword>
<keyword evidence="2" id="KW-0288">FMN</keyword>
<dbReference type="CDD" id="cd00202">
    <property type="entry name" value="ZnF_GATA"/>
    <property type="match status" value="1"/>
</dbReference>
<feature type="domain" description="GATA-type" evidence="8">
    <location>
        <begin position="679"/>
        <end position="708"/>
    </location>
</feature>
<keyword evidence="4" id="KW-0863">Zinc-finger</keyword>
<keyword evidence="10" id="KW-1185">Reference proteome</keyword>
<dbReference type="CDD" id="cd00130">
    <property type="entry name" value="PAS"/>
    <property type="match status" value="3"/>
</dbReference>
<evidence type="ECO:0000256" key="5">
    <source>
        <dbReference type="SAM" id="Coils"/>
    </source>
</evidence>
<keyword evidence="4" id="KW-0479">Metal-binding</keyword>
<dbReference type="SMART" id="SM00086">
    <property type="entry name" value="PAC"/>
    <property type="match status" value="2"/>
</dbReference>
<name>A0ABR2W3P1_9FUNG</name>
<dbReference type="NCBIfam" id="TIGR00229">
    <property type="entry name" value="sensory_box"/>
    <property type="match status" value="1"/>
</dbReference>
<feature type="coiled-coil region" evidence="5">
    <location>
        <begin position="644"/>
        <end position="671"/>
    </location>
</feature>
<dbReference type="InterPro" id="IPR035965">
    <property type="entry name" value="PAS-like_dom_sf"/>
</dbReference>
<dbReference type="InterPro" id="IPR001610">
    <property type="entry name" value="PAC"/>
</dbReference>
<dbReference type="PROSITE" id="PS50112">
    <property type="entry name" value="PAS"/>
    <property type="match status" value="2"/>
</dbReference>
<dbReference type="InterPro" id="IPR000679">
    <property type="entry name" value="Znf_GATA"/>
</dbReference>
<reference evidence="9 10" key="1">
    <citation type="submission" date="2023-04" db="EMBL/GenBank/DDBJ databases">
        <title>Genome of Basidiobolus ranarum AG-B5.</title>
        <authorList>
            <person name="Stajich J.E."/>
            <person name="Carter-House D."/>
            <person name="Gryganskyi A."/>
        </authorList>
    </citation>
    <scope>NUCLEOTIDE SEQUENCE [LARGE SCALE GENOMIC DNA]</scope>
    <source>
        <strain evidence="9 10">AG-B5</strain>
    </source>
</reference>
<dbReference type="SUPFAM" id="SSF57716">
    <property type="entry name" value="Glucocorticoid receptor-like (DNA-binding domain)"/>
    <property type="match status" value="1"/>
</dbReference>
<proteinExistence type="predicted"/>
<dbReference type="Gene3D" id="3.30.450.20">
    <property type="entry name" value="PAS domain"/>
    <property type="match status" value="3"/>
</dbReference>
<feature type="domain" description="PAS" evidence="7">
    <location>
        <begin position="506"/>
        <end position="555"/>
    </location>
</feature>
<dbReference type="Pfam" id="PF00320">
    <property type="entry name" value="GATA"/>
    <property type="match status" value="1"/>
</dbReference>
<evidence type="ECO:0000256" key="3">
    <source>
        <dbReference type="ARBA" id="ARBA00022991"/>
    </source>
</evidence>
<dbReference type="PROSITE" id="PS50114">
    <property type="entry name" value="GATA_ZN_FINGER_2"/>
    <property type="match status" value="1"/>
</dbReference>